<proteinExistence type="predicted"/>
<sequence>MTRWRGVIAVEGVLTADGRLIEPTAMEWDDKRPVLLTRASLAGDGDYGQSILGTVESVRREEREPYGALIIAEGELRDVESLPDRLDLSVVVTSGEFDVAGEGTDHPLALTRCDLRQVIVGSERVWDECVLEVIEDGAQ</sequence>
<protein>
    <submittedName>
        <fullName evidence="1">Uncharacterized protein</fullName>
    </submittedName>
</protein>
<gene>
    <name evidence="1" type="primary">72</name>
    <name evidence="1" type="ORF">SEA_TYRUMBRA_72</name>
</gene>
<dbReference type="GeneID" id="80005488"/>
<dbReference type="Proteomes" id="UP000317493">
    <property type="component" value="Segment"/>
</dbReference>
<evidence type="ECO:0000313" key="1">
    <source>
        <dbReference type="EMBL" id="QDP43609.1"/>
    </source>
</evidence>
<keyword evidence="2" id="KW-1185">Reference proteome</keyword>
<accession>A0A516KPK3</accession>
<dbReference type="EMBL" id="MN175603">
    <property type="protein sequence ID" value="QDP43609.1"/>
    <property type="molecule type" value="Genomic_DNA"/>
</dbReference>
<dbReference type="KEGG" id="vg:80005488"/>
<name>A0A516KPK3_9CAUD</name>
<reference evidence="1 2" key="1">
    <citation type="submission" date="2019-07" db="EMBL/GenBank/DDBJ databases">
        <authorList>
            <person name="Fields K.L."/>
            <person name="Fields S.B."/>
            <person name="Nelson N.D."/>
            <person name="Robertson C."/>
            <person name="Bonilla J.A."/>
            <person name="Klyczek K."/>
            <person name="Garlena R.A."/>
            <person name="Russell D.A."/>
            <person name="Pope W.H."/>
            <person name="Jacobs-Sera D."/>
            <person name="Hatfull G.F."/>
        </authorList>
    </citation>
    <scope>NUCLEOTIDE SEQUENCE [LARGE SCALE GENOMIC DNA]</scope>
</reference>
<dbReference type="RefSeq" id="YP_010751817.1">
    <property type="nucleotide sequence ID" value="NC_073373.1"/>
</dbReference>
<organism evidence="1 2">
    <name type="scientific">Microbacterium phage Tyrumbra</name>
    <dbReference type="NCBI Taxonomy" id="2596974"/>
    <lineage>
        <taxon>Viruses</taxon>
        <taxon>Duplodnaviria</taxon>
        <taxon>Heunggongvirae</taxon>
        <taxon>Uroviricota</taxon>
        <taxon>Caudoviricetes</taxon>
        <taxon>Hodgkinviridae</taxon>
        <taxon>Metamorphoovirus</taxon>
        <taxon>Metamorphoovirus tyrumba</taxon>
    </lineage>
</organism>
<evidence type="ECO:0000313" key="2">
    <source>
        <dbReference type="Proteomes" id="UP000317493"/>
    </source>
</evidence>